<organism evidence="1 2">
    <name type="scientific">Citrullus colocynthis</name>
    <name type="common">colocynth</name>
    <dbReference type="NCBI Taxonomy" id="252529"/>
    <lineage>
        <taxon>Eukaryota</taxon>
        <taxon>Viridiplantae</taxon>
        <taxon>Streptophyta</taxon>
        <taxon>Embryophyta</taxon>
        <taxon>Tracheophyta</taxon>
        <taxon>Spermatophyta</taxon>
        <taxon>Magnoliopsida</taxon>
        <taxon>eudicotyledons</taxon>
        <taxon>Gunneridae</taxon>
        <taxon>Pentapetalae</taxon>
        <taxon>rosids</taxon>
        <taxon>fabids</taxon>
        <taxon>Cucurbitales</taxon>
        <taxon>Cucurbitaceae</taxon>
        <taxon>Benincaseae</taxon>
        <taxon>Citrullus</taxon>
    </lineage>
</organism>
<name>A0ABP0Z5T5_9ROSI</name>
<keyword evidence="2" id="KW-1185">Reference proteome</keyword>
<proteinExistence type="predicted"/>
<evidence type="ECO:0000313" key="2">
    <source>
        <dbReference type="Proteomes" id="UP001642487"/>
    </source>
</evidence>
<feature type="non-terminal residue" evidence="1">
    <location>
        <position position="1"/>
    </location>
</feature>
<dbReference type="EMBL" id="OZ021741">
    <property type="protein sequence ID" value="CAK9326017.1"/>
    <property type="molecule type" value="Genomic_DNA"/>
</dbReference>
<protein>
    <submittedName>
        <fullName evidence="1">Uncharacterized protein</fullName>
    </submittedName>
</protein>
<reference evidence="1 2" key="1">
    <citation type="submission" date="2024-03" db="EMBL/GenBank/DDBJ databases">
        <authorList>
            <person name="Gkanogiannis A."/>
            <person name="Becerra Lopez-Lavalle L."/>
        </authorList>
    </citation>
    <scope>NUCLEOTIDE SEQUENCE [LARGE SCALE GENOMIC DNA]</scope>
</reference>
<gene>
    <name evidence="1" type="ORF">CITCOLO1_LOCUS18339</name>
</gene>
<accession>A0ABP0Z5T5</accession>
<sequence>CLCIVAALTGLNPSRVSPQISSNIFHSQLPSRLKTSHSFLPSPDSSSSSSRIARLSHWILPPHSRIQDLSVL</sequence>
<dbReference type="Proteomes" id="UP001642487">
    <property type="component" value="Chromosome 7"/>
</dbReference>
<evidence type="ECO:0000313" key="1">
    <source>
        <dbReference type="EMBL" id="CAK9326017.1"/>
    </source>
</evidence>